<name>A0ABD1A7C6_CARAN</name>
<evidence type="ECO:0000256" key="2">
    <source>
        <dbReference type="ARBA" id="ARBA00023015"/>
    </source>
</evidence>
<dbReference type="AlphaFoldDB" id="A0ABD1A7C6"/>
<evidence type="ECO:0000256" key="4">
    <source>
        <dbReference type="ARBA" id="ARBA00023163"/>
    </source>
</evidence>
<dbReference type="InterPro" id="IPR003340">
    <property type="entry name" value="B3_DNA-bd"/>
</dbReference>
<dbReference type="PANTHER" id="PTHR34269:SF11">
    <property type="entry name" value="B3 DOMAIN PROTEIN"/>
    <property type="match status" value="1"/>
</dbReference>
<evidence type="ECO:0000256" key="1">
    <source>
        <dbReference type="ARBA" id="ARBA00004123"/>
    </source>
</evidence>
<evidence type="ECO:0000313" key="9">
    <source>
        <dbReference type="Proteomes" id="UP001558713"/>
    </source>
</evidence>
<evidence type="ECO:0000313" key="8">
    <source>
        <dbReference type="EMBL" id="KAL1194716.1"/>
    </source>
</evidence>
<dbReference type="CDD" id="cd10017">
    <property type="entry name" value="B3_DNA"/>
    <property type="match status" value="1"/>
</dbReference>
<dbReference type="Gene3D" id="2.40.330.10">
    <property type="entry name" value="DNA-binding pseudobarrel domain"/>
    <property type="match status" value="1"/>
</dbReference>
<dbReference type="EMBL" id="JBANAX010000748">
    <property type="protein sequence ID" value="KAL1194716.1"/>
    <property type="molecule type" value="Genomic_DNA"/>
</dbReference>
<protein>
    <submittedName>
        <fullName evidence="8">B3 domain-containing protein</fullName>
    </submittedName>
</protein>
<keyword evidence="2" id="KW-0805">Transcription regulation</keyword>
<comment type="subcellular location">
    <subcellularLocation>
        <location evidence="1">Nucleus</location>
    </subcellularLocation>
</comment>
<dbReference type="PANTHER" id="PTHR34269">
    <property type="entry name" value="TRANSCRIPTION FACTOR B3-DOMAIN FAMILY-RELATED"/>
    <property type="match status" value="1"/>
</dbReference>
<accession>A0ABD1A7C6</accession>
<keyword evidence="4" id="KW-0804">Transcription</keyword>
<feature type="domain" description="TF-B3" evidence="7">
    <location>
        <begin position="122"/>
        <end position="234"/>
    </location>
</feature>
<dbReference type="SMART" id="SM01019">
    <property type="entry name" value="B3"/>
    <property type="match status" value="1"/>
</dbReference>
<evidence type="ECO:0000259" key="7">
    <source>
        <dbReference type="SMART" id="SM01019"/>
    </source>
</evidence>
<proteinExistence type="predicted"/>
<dbReference type="Proteomes" id="UP001558713">
    <property type="component" value="Unassembled WGS sequence"/>
</dbReference>
<keyword evidence="3" id="KW-0238">DNA-binding</keyword>
<dbReference type="GO" id="GO:0003677">
    <property type="term" value="F:DNA binding"/>
    <property type="evidence" value="ECO:0007669"/>
    <property type="project" value="UniProtKB-KW"/>
</dbReference>
<keyword evidence="5" id="KW-0539">Nucleus</keyword>
<organism evidence="8 9">
    <name type="scientific">Cardamine amara subsp. amara</name>
    <dbReference type="NCBI Taxonomy" id="228776"/>
    <lineage>
        <taxon>Eukaryota</taxon>
        <taxon>Viridiplantae</taxon>
        <taxon>Streptophyta</taxon>
        <taxon>Embryophyta</taxon>
        <taxon>Tracheophyta</taxon>
        <taxon>Spermatophyta</taxon>
        <taxon>Magnoliopsida</taxon>
        <taxon>eudicotyledons</taxon>
        <taxon>Gunneridae</taxon>
        <taxon>Pentapetalae</taxon>
        <taxon>rosids</taxon>
        <taxon>malvids</taxon>
        <taxon>Brassicales</taxon>
        <taxon>Brassicaceae</taxon>
        <taxon>Cardamineae</taxon>
        <taxon>Cardamine</taxon>
    </lineage>
</organism>
<dbReference type="InterPro" id="IPR015300">
    <property type="entry name" value="DNA-bd_pseudobarrel_sf"/>
</dbReference>
<comment type="caution">
    <text evidence="8">The sequence shown here is derived from an EMBL/GenBank/DDBJ whole genome shotgun (WGS) entry which is preliminary data.</text>
</comment>
<feature type="region of interest" description="Disordered" evidence="6">
    <location>
        <begin position="81"/>
        <end position="117"/>
    </location>
</feature>
<evidence type="ECO:0000256" key="3">
    <source>
        <dbReference type="ARBA" id="ARBA00023125"/>
    </source>
</evidence>
<feature type="compositionally biased region" description="Basic and acidic residues" evidence="6">
    <location>
        <begin position="89"/>
        <end position="98"/>
    </location>
</feature>
<keyword evidence="9" id="KW-1185">Reference proteome</keyword>
<reference evidence="8 9" key="1">
    <citation type="submission" date="2024-04" db="EMBL/GenBank/DDBJ databases">
        <title>Genome assembly C_amara_ONT_v2.</title>
        <authorList>
            <person name="Yant L."/>
            <person name="Moore C."/>
            <person name="Slenker M."/>
        </authorList>
    </citation>
    <scope>NUCLEOTIDE SEQUENCE [LARGE SCALE GENOMIC DNA]</scope>
    <source>
        <tissue evidence="8">Leaf</tissue>
    </source>
</reference>
<dbReference type="SUPFAM" id="SSF101936">
    <property type="entry name" value="DNA-binding pseudobarrel domain"/>
    <property type="match status" value="1"/>
</dbReference>
<evidence type="ECO:0000256" key="6">
    <source>
        <dbReference type="SAM" id="MobiDB-lite"/>
    </source>
</evidence>
<evidence type="ECO:0000256" key="5">
    <source>
        <dbReference type="ARBA" id="ARBA00023242"/>
    </source>
</evidence>
<gene>
    <name evidence="8" type="ORF">V5N11_031534</name>
</gene>
<dbReference type="InterPro" id="IPR051442">
    <property type="entry name" value="B3_domain"/>
</dbReference>
<dbReference type="GO" id="GO:0005634">
    <property type="term" value="C:nucleus"/>
    <property type="evidence" value="ECO:0007669"/>
    <property type="project" value="UniProtKB-SubCell"/>
</dbReference>
<sequence length="238" mass="27351">MAEEQQEIPQEKKREYKTIYLFGNKISVPCSSLESNETAMPLANVPISPTKEADEDLKKTHKEDSVPVDLSLAISRNPNLDSKVTCAGRNKDSTEYDRKTKKMRSLPKEEREEEEQTGPWTITKALFMSDINSNCRLTVEKEDAERHIIRHLSADAQKKIQQGIGVEVKVYDDDENTEHDLVFKRLVDSSKSYIFNGGWTKQFVERRELKVGDTIGLFWGNVDSRLHFSVRQRENISS</sequence>